<keyword evidence="4" id="KW-1185">Reference proteome</keyword>
<evidence type="ECO:0000313" key="3">
    <source>
        <dbReference type="EMBL" id="QED23486.1"/>
    </source>
</evidence>
<dbReference type="PANTHER" id="PTHR33371">
    <property type="entry name" value="INTERMEMBRANE PHOSPHOLIPID TRANSPORT SYSTEM BINDING PROTEIN MLAD-RELATED"/>
    <property type="match status" value="1"/>
</dbReference>
<protein>
    <submittedName>
        <fullName evidence="3">Phospholipid ABC transporter-binding protein MlaD</fullName>
    </submittedName>
</protein>
<organism evidence="3 4">
    <name type="scientific">Candidatus Deianiraea vastatrix</name>
    <dbReference type="NCBI Taxonomy" id="2163644"/>
    <lineage>
        <taxon>Bacteria</taxon>
        <taxon>Pseudomonadati</taxon>
        <taxon>Pseudomonadota</taxon>
        <taxon>Alphaproteobacteria</taxon>
        <taxon>Rickettsiales</taxon>
        <taxon>Candidatus Deianiraeaceae</taxon>
        <taxon>Candidatus Deianiraea</taxon>
    </lineage>
</organism>
<keyword evidence="1" id="KW-0472">Membrane</keyword>
<proteinExistence type="predicted"/>
<accession>A0A5B8XEU0</accession>
<dbReference type="PANTHER" id="PTHR33371:SF4">
    <property type="entry name" value="INTERMEMBRANE PHOSPHOLIPID TRANSPORT SYSTEM BINDING PROTEIN MLAD"/>
    <property type="match status" value="1"/>
</dbReference>
<dbReference type="AlphaFoldDB" id="A0A5B8XEU0"/>
<evidence type="ECO:0000313" key="4">
    <source>
        <dbReference type="Proteomes" id="UP000321934"/>
    </source>
</evidence>
<dbReference type="Proteomes" id="UP000321934">
    <property type="component" value="Chromosome"/>
</dbReference>
<evidence type="ECO:0000256" key="1">
    <source>
        <dbReference type="SAM" id="Phobius"/>
    </source>
</evidence>
<gene>
    <name evidence="3" type="ORF">Deia_00695</name>
</gene>
<dbReference type="Pfam" id="PF02470">
    <property type="entry name" value="MlaD"/>
    <property type="match status" value="1"/>
</dbReference>
<keyword evidence="1" id="KW-0812">Transmembrane</keyword>
<sequence length="155" mass="16716">MKKYQFEAIIGAFVLFFAAIFLFQIMKSSGLKSVSSNSVTISAKFSNVDGIEIGSDVKISGVKIGVVSDKKLDIENYRAVLYFSINDNIKIPTDSSAAVVSSGLLGGKYIDIRPGSEEIYMKSGDKISYTQSSVNLEELIGKFAFGSSSSPQAKK</sequence>
<dbReference type="InterPro" id="IPR003399">
    <property type="entry name" value="Mce/MlaD"/>
</dbReference>
<dbReference type="RefSeq" id="WP_146820755.1">
    <property type="nucleotide sequence ID" value="NZ_CP029077.1"/>
</dbReference>
<dbReference type="OrthoDB" id="7164001at2"/>
<feature type="domain" description="Mce/MlaD" evidence="2">
    <location>
        <begin position="38"/>
        <end position="115"/>
    </location>
</feature>
<evidence type="ECO:0000259" key="2">
    <source>
        <dbReference type="Pfam" id="PF02470"/>
    </source>
</evidence>
<name>A0A5B8XEU0_9RICK</name>
<reference evidence="3 4" key="1">
    <citation type="journal article" date="2019" name="ISME J.">
        <title>Deianiraea, an extracellular bacterium associated with the ciliate Paramecium, suggests an alternative scenario for the evolution of Rickettsiales.</title>
        <authorList>
            <person name="Castelli M."/>
            <person name="Sabaneyeva E."/>
            <person name="Lanzoni O."/>
            <person name="Lebedeva N."/>
            <person name="Floriano A.M."/>
            <person name="Gaiarsa S."/>
            <person name="Benken K."/>
            <person name="Modeo L."/>
            <person name="Bandi C."/>
            <person name="Potekhin A."/>
            <person name="Sassera D."/>
            <person name="Petroni G."/>
        </authorList>
    </citation>
    <scope>NUCLEOTIDE SEQUENCE [LARGE SCALE GENOMIC DNA]</scope>
    <source>
        <strain evidence="3">CyL4-1</strain>
    </source>
</reference>
<dbReference type="InterPro" id="IPR052336">
    <property type="entry name" value="MlaD_Phospholipid_Transporter"/>
</dbReference>
<dbReference type="GO" id="GO:0015914">
    <property type="term" value="P:phospholipid transport"/>
    <property type="evidence" value="ECO:0007669"/>
    <property type="project" value="InterPro"/>
</dbReference>
<feature type="transmembrane region" description="Helical" evidence="1">
    <location>
        <begin position="6"/>
        <end position="26"/>
    </location>
</feature>
<keyword evidence="1" id="KW-1133">Transmembrane helix</keyword>
<dbReference type="NCBIfam" id="TIGR04430">
    <property type="entry name" value="OM_asym_MlaD"/>
    <property type="match status" value="1"/>
</dbReference>
<dbReference type="EMBL" id="CP029077">
    <property type="protein sequence ID" value="QED23486.1"/>
    <property type="molecule type" value="Genomic_DNA"/>
</dbReference>
<dbReference type="InterPro" id="IPR030970">
    <property type="entry name" value="ABC_MlaD"/>
</dbReference>